<sequence length="212" mass="23647">MNRKSTFDSKSFLLRNLSQFYHNNIPEYGYKYAMTATKDIISEYENSIRKRKKKATKSPILDLISKYQRKLSLEQISYFEKIDELYANTDDPNVFVNECTSLQNEIRTTLKQEDAQPLLVSLEVAKNSAEYWSKNLTLWADKLQGNKRKKGWFSWKSVGKGDVAGAGGAAVGAFVVNVIPALGQVAYGGAIVGGGVSGSAYSAINQILSHWD</sequence>
<organism evidence="1 2">
    <name type="scientific">Halosquirtibacter laminarini</name>
    <dbReference type="NCBI Taxonomy" id="3374600"/>
    <lineage>
        <taxon>Bacteria</taxon>
        <taxon>Pseudomonadati</taxon>
        <taxon>Bacteroidota</taxon>
        <taxon>Bacteroidia</taxon>
        <taxon>Marinilabiliales</taxon>
        <taxon>Prolixibacteraceae</taxon>
        <taxon>Halosquirtibacter</taxon>
    </lineage>
</organism>
<name>A0AC61NF44_9BACT</name>
<evidence type="ECO:0000313" key="2">
    <source>
        <dbReference type="Proteomes" id="UP000826212"/>
    </source>
</evidence>
<accession>A0AC61NF44</accession>
<protein>
    <submittedName>
        <fullName evidence="1">Uncharacterized protein</fullName>
    </submittedName>
</protein>
<dbReference type="Proteomes" id="UP000826212">
    <property type="component" value="Chromosome"/>
</dbReference>
<dbReference type="EMBL" id="CP081303">
    <property type="protein sequence ID" value="QZE14166.1"/>
    <property type="molecule type" value="Genomic_DNA"/>
</dbReference>
<proteinExistence type="predicted"/>
<keyword evidence="2" id="KW-1185">Reference proteome</keyword>
<gene>
    <name evidence="1" type="ORF">K4L44_16835</name>
</gene>
<evidence type="ECO:0000313" key="1">
    <source>
        <dbReference type="EMBL" id="QZE14166.1"/>
    </source>
</evidence>
<reference evidence="1" key="1">
    <citation type="submission" date="2021-08" db="EMBL/GenBank/DDBJ databases">
        <title>Novel anaerobic bacterium isolated from sea squirt in East Sea, Republic of Korea.</title>
        <authorList>
            <person name="Nguyen T.H."/>
            <person name="Li Z."/>
            <person name="Lee Y.-J."/>
            <person name="Ko J."/>
            <person name="Kim S.-G."/>
        </authorList>
    </citation>
    <scope>NUCLEOTIDE SEQUENCE</scope>
    <source>
        <strain evidence="1">KCTC 25031</strain>
    </source>
</reference>